<dbReference type="PANTHER" id="PTHR13190">
    <property type="entry name" value="AUTOPHAGY-RELATED 2, ISOFORM A"/>
    <property type="match status" value="1"/>
</dbReference>
<dbReference type="GO" id="GO:0034727">
    <property type="term" value="P:piecemeal microautophagy of the nucleus"/>
    <property type="evidence" value="ECO:0007669"/>
    <property type="project" value="TreeGrafter"/>
</dbReference>
<dbReference type="GO" id="GO:0000045">
    <property type="term" value="P:autophagosome assembly"/>
    <property type="evidence" value="ECO:0007669"/>
    <property type="project" value="TreeGrafter"/>
</dbReference>
<evidence type="ECO:0000256" key="8">
    <source>
        <dbReference type="ARBA" id="ARBA00023055"/>
    </source>
</evidence>
<keyword evidence="7" id="KW-0072">Autophagy</keyword>
<evidence type="ECO:0000256" key="7">
    <source>
        <dbReference type="ARBA" id="ARBA00023006"/>
    </source>
</evidence>
<proteinExistence type="inferred from homology"/>
<dbReference type="GO" id="GO:0034045">
    <property type="term" value="C:phagophore assembly site membrane"/>
    <property type="evidence" value="ECO:0007669"/>
    <property type="project" value="UniProtKB-SubCell"/>
</dbReference>
<dbReference type="Proteomes" id="UP001280121">
    <property type="component" value="Unassembled WGS sequence"/>
</dbReference>
<dbReference type="GO" id="GO:0005789">
    <property type="term" value="C:endoplasmic reticulum membrane"/>
    <property type="evidence" value="ECO:0007669"/>
    <property type="project" value="UniProtKB-SubCell"/>
</dbReference>
<evidence type="ECO:0000256" key="11">
    <source>
        <dbReference type="ARBA" id="ARBA00024615"/>
    </source>
</evidence>
<evidence type="ECO:0000256" key="10">
    <source>
        <dbReference type="ARBA" id="ARBA00024479"/>
    </source>
</evidence>
<evidence type="ECO:0000256" key="9">
    <source>
        <dbReference type="ARBA" id="ARBA00023136"/>
    </source>
</evidence>
<dbReference type="PANTHER" id="PTHR13190:SF1">
    <property type="entry name" value="AUTOPHAGY-RELATED 2, ISOFORM A"/>
    <property type="match status" value="1"/>
</dbReference>
<evidence type="ECO:0000256" key="1">
    <source>
        <dbReference type="ARBA" id="ARBA00004406"/>
    </source>
</evidence>
<dbReference type="GO" id="GO:0043495">
    <property type="term" value="F:protein-membrane adaptor activity"/>
    <property type="evidence" value="ECO:0007669"/>
    <property type="project" value="TreeGrafter"/>
</dbReference>
<name>A0AAD9TWL0_9ROSI</name>
<accession>A0AAD9TWL0</accession>
<reference evidence="12" key="1">
    <citation type="journal article" date="2023" name="Plant J.">
        <title>Genome sequences and population genomics provide insights into the demographic history, inbreeding, and mutation load of two 'living fossil' tree species of Dipteronia.</title>
        <authorList>
            <person name="Feng Y."/>
            <person name="Comes H.P."/>
            <person name="Chen J."/>
            <person name="Zhu S."/>
            <person name="Lu R."/>
            <person name="Zhang X."/>
            <person name="Li P."/>
            <person name="Qiu J."/>
            <person name="Olsen K.M."/>
            <person name="Qiu Y."/>
        </authorList>
    </citation>
    <scope>NUCLEOTIDE SEQUENCE</scope>
    <source>
        <strain evidence="12">KIB01</strain>
    </source>
</reference>
<dbReference type="AlphaFoldDB" id="A0AAD9TWL0"/>
<evidence type="ECO:0000256" key="5">
    <source>
        <dbReference type="ARBA" id="ARBA00022448"/>
    </source>
</evidence>
<evidence type="ECO:0000313" key="13">
    <source>
        <dbReference type="Proteomes" id="UP001280121"/>
    </source>
</evidence>
<dbReference type="GO" id="GO:0061723">
    <property type="term" value="P:glycophagy"/>
    <property type="evidence" value="ECO:0007669"/>
    <property type="project" value="TreeGrafter"/>
</dbReference>
<comment type="catalytic activity">
    <reaction evidence="10">
        <text>a 1,2-diacyl-sn-glycero-3-phospho-L-serine(in) = a 1,2-diacyl-sn-glycero-3-phospho-L-serine(out)</text>
        <dbReference type="Rhea" id="RHEA:38663"/>
        <dbReference type="ChEBI" id="CHEBI:57262"/>
    </reaction>
</comment>
<organism evidence="12 13">
    <name type="scientific">Dipteronia dyeriana</name>
    <dbReference type="NCBI Taxonomy" id="168575"/>
    <lineage>
        <taxon>Eukaryota</taxon>
        <taxon>Viridiplantae</taxon>
        <taxon>Streptophyta</taxon>
        <taxon>Embryophyta</taxon>
        <taxon>Tracheophyta</taxon>
        <taxon>Spermatophyta</taxon>
        <taxon>Magnoliopsida</taxon>
        <taxon>eudicotyledons</taxon>
        <taxon>Gunneridae</taxon>
        <taxon>Pentapetalae</taxon>
        <taxon>rosids</taxon>
        <taxon>malvids</taxon>
        <taxon>Sapindales</taxon>
        <taxon>Sapindaceae</taxon>
        <taxon>Hippocastanoideae</taxon>
        <taxon>Acereae</taxon>
        <taxon>Dipteronia</taxon>
    </lineage>
</organism>
<evidence type="ECO:0000256" key="3">
    <source>
        <dbReference type="ARBA" id="ARBA00009714"/>
    </source>
</evidence>
<keyword evidence="5" id="KW-0813">Transport</keyword>
<sequence>MELLSSHGGFTQNQLTLWKYPSMVKTAKLTGHTSRVLFMAQLSSTDFAPLDEQESASETMLPRSHLILRFPVNKNNKDGFEEVELGASMDKFFECFDGMRNSQSALGSSGMWNWTCSVFSAITAATSLASASLHVPSEQKHVQTNQKRLYELNSLSRGRMQRHYSCYAGTEINSGVGYEFSSVNDVNNLEDIISQARARDDFNLCLFVHVRLFPIAINVGCSEYSSLHGLLNQMIIGLSFLAHDAISGTEESSVFQSSILEDCESAQLLIRPEIMECVEGSMQSELPGSWHCLKLRIQNFNLPSVSNIRGIKNSHGEGTLWGSVTKVPSLEFLLISFGKSTMKRGDGGGSNALSCRLAGSDIYISKCQMKYNCGSWWTFGLVGC</sequence>
<evidence type="ECO:0000313" key="12">
    <source>
        <dbReference type="EMBL" id="KAK2643058.1"/>
    </source>
</evidence>
<dbReference type="InterPro" id="IPR026849">
    <property type="entry name" value="ATG2"/>
</dbReference>
<comment type="similarity">
    <text evidence="3">Belongs to the ATG2 family.</text>
</comment>
<keyword evidence="6" id="KW-0256">Endoplasmic reticulum</keyword>
<dbReference type="GO" id="GO:0032266">
    <property type="term" value="F:phosphatidylinositol-3-phosphate binding"/>
    <property type="evidence" value="ECO:0007669"/>
    <property type="project" value="TreeGrafter"/>
</dbReference>
<evidence type="ECO:0000256" key="4">
    <source>
        <dbReference type="ARBA" id="ARBA00018070"/>
    </source>
</evidence>
<keyword evidence="13" id="KW-1185">Reference proteome</keyword>
<dbReference type="GO" id="GO:0006869">
    <property type="term" value="P:lipid transport"/>
    <property type="evidence" value="ECO:0007669"/>
    <property type="project" value="UniProtKB-KW"/>
</dbReference>
<evidence type="ECO:0000256" key="6">
    <source>
        <dbReference type="ARBA" id="ARBA00022824"/>
    </source>
</evidence>
<protein>
    <recommendedName>
        <fullName evidence="4">Autophagy-related protein 2</fullName>
    </recommendedName>
</protein>
<gene>
    <name evidence="12" type="ORF">Ddye_024821</name>
</gene>
<dbReference type="GO" id="GO:0000422">
    <property type="term" value="P:autophagy of mitochondrion"/>
    <property type="evidence" value="ECO:0007669"/>
    <property type="project" value="TreeGrafter"/>
</dbReference>
<dbReference type="EMBL" id="JANJYI010000007">
    <property type="protein sequence ID" value="KAK2643058.1"/>
    <property type="molecule type" value="Genomic_DNA"/>
</dbReference>
<keyword evidence="8" id="KW-0445">Lipid transport</keyword>
<comment type="caution">
    <text evidence="12">The sequence shown here is derived from an EMBL/GenBank/DDBJ whole genome shotgun (WGS) entry which is preliminary data.</text>
</comment>
<dbReference type="GO" id="GO:0061709">
    <property type="term" value="P:reticulophagy"/>
    <property type="evidence" value="ECO:0007669"/>
    <property type="project" value="TreeGrafter"/>
</dbReference>
<comment type="subcellular location">
    <subcellularLocation>
        <location evidence="1">Endoplasmic reticulum membrane</location>
        <topology evidence="1">Peripheral membrane protein</topology>
    </subcellularLocation>
    <subcellularLocation>
        <location evidence="2">Preautophagosomal structure membrane</location>
        <topology evidence="2">Peripheral membrane protein</topology>
    </subcellularLocation>
</comment>
<comment type="catalytic activity">
    <reaction evidence="11">
        <text>a 1,2-diacyl-sn-glycero-3-phosphoethanolamine(in) = a 1,2-diacyl-sn-glycero-3-phosphoethanolamine(out)</text>
        <dbReference type="Rhea" id="RHEA:38895"/>
        <dbReference type="ChEBI" id="CHEBI:64612"/>
    </reaction>
</comment>
<evidence type="ECO:0000256" key="2">
    <source>
        <dbReference type="ARBA" id="ARBA00004623"/>
    </source>
</evidence>
<dbReference type="GO" id="GO:0061908">
    <property type="term" value="C:phagophore"/>
    <property type="evidence" value="ECO:0007669"/>
    <property type="project" value="TreeGrafter"/>
</dbReference>
<keyword evidence="9" id="KW-0472">Membrane</keyword>